<accession>A0AAJ6YR60</accession>
<keyword evidence="1" id="KW-1185">Reference proteome</keyword>
<dbReference type="Proteomes" id="UP000695007">
    <property type="component" value="Unplaced"/>
</dbReference>
<protein>
    <submittedName>
        <fullName evidence="2">Uncharacterized protein LOC105366116</fullName>
    </submittedName>
</protein>
<evidence type="ECO:0000313" key="1">
    <source>
        <dbReference type="Proteomes" id="UP000695007"/>
    </source>
</evidence>
<gene>
    <name evidence="2" type="primary">LOC105366116</name>
</gene>
<dbReference type="AlphaFoldDB" id="A0AAJ6YR60"/>
<dbReference type="GeneID" id="105366116"/>
<dbReference type="KEGG" id="csol:105366116"/>
<organism evidence="1 2">
    <name type="scientific">Ceratosolen solmsi marchali</name>
    <dbReference type="NCBI Taxonomy" id="326594"/>
    <lineage>
        <taxon>Eukaryota</taxon>
        <taxon>Metazoa</taxon>
        <taxon>Ecdysozoa</taxon>
        <taxon>Arthropoda</taxon>
        <taxon>Hexapoda</taxon>
        <taxon>Insecta</taxon>
        <taxon>Pterygota</taxon>
        <taxon>Neoptera</taxon>
        <taxon>Endopterygota</taxon>
        <taxon>Hymenoptera</taxon>
        <taxon>Apocrita</taxon>
        <taxon>Proctotrupomorpha</taxon>
        <taxon>Chalcidoidea</taxon>
        <taxon>Agaonidae</taxon>
        <taxon>Agaoninae</taxon>
        <taxon>Ceratosolen</taxon>
    </lineage>
</organism>
<dbReference type="RefSeq" id="XP_011502744.1">
    <property type="nucleotide sequence ID" value="XM_011504442.1"/>
</dbReference>
<proteinExistence type="predicted"/>
<sequence length="232" mass="26769">MDNLSENYIQIPSHCNPILKNATNQNELSNIDLNTVSCNFLSKSKHFIPRKSNQEEFLESNNDSQLNSPSQINQHLIQSSQKQNFTIEDSYTVDNCTDDNYIKKESCSQLERKDSYDFMPHGNFSKPSLRITESYYIKDHKQATCNQNITIPQPISRGESYQRGYFKNQQLIDDTEITFGNAVIGEYKTINETLDRYERGEETIKGIRDNSLIESHLSDSSKGMKIQILTIF</sequence>
<evidence type="ECO:0000313" key="2">
    <source>
        <dbReference type="RefSeq" id="XP_011502744.1"/>
    </source>
</evidence>
<reference evidence="2" key="1">
    <citation type="submission" date="2025-08" db="UniProtKB">
        <authorList>
            <consortium name="RefSeq"/>
        </authorList>
    </citation>
    <scope>IDENTIFICATION</scope>
</reference>
<name>A0AAJ6YR60_9HYME</name>